<sequence length="343" mass="39306">MNSMTSISATKISAFLNNIDTYGISTDQVISCANVKPFVLSSPDNRLSGDEAQKIIETAARLTQDDDLGLHQGEHLSKGFSNILGYILMNCSTLEECWTKYCKYEKIIDSTSISNFHIIDKNAVFSNITIDKSLKFNRHFSDFKVVGILAYIRLLSNKNIQLHEVHFTYPKPQDTSEYERIFQSKVYFHQSANALIFDSDLLNTSVIEPNRNLLLMFENNAQETLETLNNNNIYTNKVNEILLKEIQRGSCPSIETVAQKLFLSVRNLQLYLHEENTSYIKLLKKVRNELAQKYLKDRNISIDEITYILGFSETSAFHRAFKSWTGLTPLQFKNGNLNINKKI</sequence>
<protein>
    <submittedName>
        <fullName evidence="1">Transcriptional regulator</fullName>
    </submittedName>
</protein>
<keyword evidence="2" id="KW-1185">Reference proteome</keyword>
<gene>
    <name evidence="1" type="ORF">rsdtw13_26570</name>
</gene>
<reference evidence="1" key="1">
    <citation type="journal article" date="2025" name="Int. J. Syst. Evol. Microbiol.">
        <title>Inconstantimicrobium mannanitabidum sp. nov., a novel member of the family Clostridiaceae isolated from anoxic soil under the treatment of reductive soil disinfestation.</title>
        <authorList>
            <person name="Ueki A."/>
            <person name="Tonouchi A."/>
            <person name="Honma S."/>
            <person name="Kaku N."/>
            <person name="Ueki K."/>
        </authorList>
    </citation>
    <scope>NUCLEOTIDE SEQUENCE</scope>
    <source>
        <strain evidence="1">TW13</strain>
    </source>
</reference>
<evidence type="ECO:0000313" key="1">
    <source>
        <dbReference type="EMBL" id="GKX67399.1"/>
    </source>
</evidence>
<dbReference type="Proteomes" id="UP001058074">
    <property type="component" value="Unassembled WGS sequence"/>
</dbReference>
<proteinExistence type="predicted"/>
<name>A0ACB5RF21_9CLOT</name>
<accession>A0ACB5RF21</accession>
<dbReference type="EMBL" id="BROD01000001">
    <property type="protein sequence ID" value="GKX67399.1"/>
    <property type="molecule type" value="Genomic_DNA"/>
</dbReference>
<comment type="caution">
    <text evidence="1">The sequence shown here is derived from an EMBL/GenBank/DDBJ whole genome shotgun (WGS) entry which is preliminary data.</text>
</comment>
<evidence type="ECO:0000313" key="2">
    <source>
        <dbReference type="Proteomes" id="UP001058074"/>
    </source>
</evidence>
<organism evidence="1 2">
    <name type="scientific">Inconstantimicrobium mannanitabidum</name>
    <dbReference type="NCBI Taxonomy" id="1604901"/>
    <lineage>
        <taxon>Bacteria</taxon>
        <taxon>Bacillati</taxon>
        <taxon>Bacillota</taxon>
        <taxon>Clostridia</taxon>
        <taxon>Eubacteriales</taxon>
        <taxon>Clostridiaceae</taxon>
        <taxon>Inconstantimicrobium</taxon>
    </lineage>
</organism>